<evidence type="ECO:0000259" key="3">
    <source>
        <dbReference type="Pfam" id="PF07292"/>
    </source>
</evidence>
<dbReference type="EMBL" id="JAOTOJ010000001">
    <property type="protein sequence ID" value="KAK9410620.1"/>
    <property type="molecule type" value="Genomic_DNA"/>
</dbReference>
<comment type="caution">
    <text evidence="4">The sequence shown here is derived from an EMBL/GenBank/DDBJ whole genome shotgun (WGS) entry which is preliminary data.</text>
</comment>
<dbReference type="PANTHER" id="PTHR15225">
    <property type="entry name" value="INTERFERON-INDUCED PROTEIN 35/NMI N-MYC/STAT INTERACTING PROTEIN"/>
    <property type="match status" value="1"/>
</dbReference>
<feature type="region of interest" description="Disordered" evidence="2">
    <location>
        <begin position="1"/>
        <end position="30"/>
    </location>
</feature>
<accession>A0AAW1C8I1</accession>
<name>A0AAW1C8I1_CROAD</name>
<feature type="coiled-coil region" evidence="1">
    <location>
        <begin position="31"/>
        <end position="125"/>
    </location>
</feature>
<feature type="compositionally biased region" description="Low complexity" evidence="2">
    <location>
        <begin position="20"/>
        <end position="30"/>
    </location>
</feature>
<gene>
    <name evidence="4" type="ORF">NXF25_001795</name>
</gene>
<sequence>MLAEFESESKASPWRTATMSEGEISKTSTSETELLAELEKWKEKLEKIEKRKTEILLSKLALDEKRKMKQKALADLKDQSNKQVTERMRIEKKQQEQLSLICEQNSKLRKEIEVLKVNLAAKKMKCGELTQSYSLQQCLLKKKMKFVHLEDAKDEDDYTNFSCRFHLATKIPFTVNQGEALIQFEEESVAQQLIRKHNHIINLENKEIALKAYPVPLETGTTFKIHVKILQREICVSNIPNVKIAEEWMKDKLELLFCKAKLGEIQNIFYDPLSQKAIVTFSQPLALNKIIRYEQSCISVFGKIHLLTVSPVIKSVVEKVQMFSGTSRKTVLLTGIDAEQKDEENVGDMIEIHFQKPSNGGGEVDRVTYIPKGTKTVYFELDEADFIGDS</sequence>
<dbReference type="Proteomes" id="UP001474421">
    <property type="component" value="Unassembled WGS sequence"/>
</dbReference>
<dbReference type="AlphaFoldDB" id="A0AAW1C8I1"/>
<keyword evidence="5" id="KW-1185">Reference proteome</keyword>
<evidence type="ECO:0000313" key="4">
    <source>
        <dbReference type="EMBL" id="KAK9410620.1"/>
    </source>
</evidence>
<reference evidence="4 5" key="1">
    <citation type="journal article" date="2024" name="Proc. Natl. Acad. Sci. U.S.A.">
        <title>The genetic regulatory architecture and epigenomic basis for age-related changes in rattlesnake venom.</title>
        <authorList>
            <person name="Hogan M.P."/>
            <person name="Holding M.L."/>
            <person name="Nystrom G.S."/>
            <person name="Colston T.J."/>
            <person name="Bartlett D.A."/>
            <person name="Mason A.J."/>
            <person name="Ellsworth S.A."/>
            <person name="Rautsaw R.M."/>
            <person name="Lawrence K.C."/>
            <person name="Strickland J.L."/>
            <person name="He B."/>
            <person name="Fraser P."/>
            <person name="Margres M.J."/>
            <person name="Gilbert D.M."/>
            <person name="Gibbs H.L."/>
            <person name="Parkinson C.L."/>
            <person name="Rokyta D.R."/>
        </authorList>
    </citation>
    <scope>NUCLEOTIDE SEQUENCE [LARGE SCALE GENOMIC DNA]</scope>
    <source>
        <strain evidence="4">DRR0105</strain>
    </source>
</reference>
<feature type="domain" description="NID" evidence="3">
    <location>
        <begin position="180"/>
        <end position="263"/>
    </location>
</feature>
<dbReference type="PANTHER" id="PTHR15225:SF4">
    <property type="entry name" value="N-MYC-INTERACTOR"/>
    <property type="match status" value="1"/>
</dbReference>
<protein>
    <submittedName>
        <fullName evidence="4">N-myc-interactor</fullName>
    </submittedName>
</protein>
<dbReference type="GO" id="GO:0005737">
    <property type="term" value="C:cytoplasm"/>
    <property type="evidence" value="ECO:0007669"/>
    <property type="project" value="TreeGrafter"/>
</dbReference>
<evidence type="ECO:0000256" key="2">
    <source>
        <dbReference type="SAM" id="MobiDB-lite"/>
    </source>
</evidence>
<feature type="domain" description="NID" evidence="3">
    <location>
        <begin position="277"/>
        <end position="365"/>
    </location>
</feature>
<organism evidence="4 5">
    <name type="scientific">Crotalus adamanteus</name>
    <name type="common">Eastern diamondback rattlesnake</name>
    <dbReference type="NCBI Taxonomy" id="8729"/>
    <lineage>
        <taxon>Eukaryota</taxon>
        <taxon>Metazoa</taxon>
        <taxon>Chordata</taxon>
        <taxon>Craniata</taxon>
        <taxon>Vertebrata</taxon>
        <taxon>Euteleostomi</taxon>
        <taxon>Lepidosauria</taxon>
        <taxon>Squamata</taxon>
        <taxon>Bifurcata</taxon>
        <taxon>Unidentata</taxon>
        <taxon>Episquamata</taxon>
        <taxon>Toxicofera</taxon>
        <taxon>Serpentes</taxon>
        <taxon>Colubroidea</taxon>
        <taxon>Viperidae</taxon>
        <taxon>Crotalinae</taxon>
        <taxon>Crotalus</taxon>
    </lineage>
</organism>
<proteinExistence type="predicted"/>
<evidence type="ECO:0000256" key="1">
    <source>
        <dbReference type="SAM" id="Coils"/>
    </source>
</evidence>
<dbReference type="Pfam" id="PF07292">
    <property type="entry name" value="NID"/>
    <property type="match status" value="2"/>
</dbReference>
<keyword evidence="1" id="KW-0175">Coiled coil</keyword>
<dbReference type="InterPro" id="IPR009909">
    <property type="entry name" value="Nmi/IFP35_dom"/>
</dbReference>
<evidence type="ECO:0000313" key="5">
    <source>
        <dbReference type="Proteomes" id="UP001474421"/>
    </source>
</evidence>